<name>A0ABT6EYQ1_9SYNE</name>
<evidence type="ECO:0000256" key="1">
    <source>
        <dbReference type="SAM" id="MobiDB-lite"/>
    </source>
</evidence>
<comment type="caution">
    <text evidence="2">The sequence shown here is derived from an EMBL/GenBank/DDBJ whole genome shotgun (WGS) entry which is preliminary data.</text>
</comment>
<sequence length="321" mass="34427">MTVNSESPKTGHESAYRVEACLHDVWANRVIDDLFTDLDSAEYDPEESLAESDWLDNPFNKPRTLDVQALDPREQDTALLVPYVPGEAPSPQTLSPKALPSKERPLKPFIHSAETFSGRDRLLMGVGIASFIVSAGLWIASLQRSPVTAVLPPMDGVDVNPQDVEFARYMEEALTQLSRQSVALAQEPGATGTPTITVPGAGNPNGTTNGVERVYVPVYQPQPPEQVSIPTLPNPGNGTSSAMTSPQAAVAPAPPPPTRTLVGVLELDQRSVAMIEMNGSTERVSVGQTLDGGWKLVQVSDQRAVLQRGGEVRSIGVGQKF</sequence>
<dbReference type="Proteomes" id="UP001154265">
    <property type="component" value="Unassembled WGS sequence"/>
</dbReference>
<dbReference type="EMBL" id="JAKKUT010000002">
    <property type="protein sequence ID" value="MDG2990679.1"/>
    <property type="molecule type" value="Genomic_DNA"/>
</dbReference>
<dbReference type="Gene3D" id="2.30.30.830">
    <property type="match status" value="1"/>
</dbReference>
<feature type="compositionally biased region" description="Polar residues" evidence="1">
    <location>
        <begin position="228"/>
        <end position="245"/>
    </location>
</feature>
<accession>A0ABT6EYQ1</accession>
<organism evidence="2 3">
    <name type="scientific">Candidatus Synechococcus calcipolaris G9</name>
    <dbReference type="NCBI Taxonomy" id="1497997"/>
    <lineage>
        <taxon>Bacteria</taxon>
        <taxon>Bacillati</taxon>
        <taxon>Cyanobacteriota</taxon>
        <taxon>Cyanophyceae</taxon>
        <taxon>Synechococcales</taxon>
        <taxon>Synechococcaceae</taxon>
        <taxon>Synechococcus</taxon>
    </lineage>
</organism>
<evidence type="ECO:0008006" key="4">
    <source>
        <dbReference type="Google" id="ProtNLM"/>
    </source>
</evidence>
<protein>
    <recommendedName>
        <fullName evidence="4">Type II secretion system protein GspC N-terminal domain-containing protein</fullName>
    </recommendedName>
</protein>
<keyword evidence="3" id="KW-1185">Reference proteome</keyword>
<gene>
    <name evidence="2" type="ORF">L3556_06995</name>
</gene>
<proteinExistence type="predicted"/>
<dbReference type="RefSeq" id="WP_277866584.1">
    <property type="nucleotide sequence ID" value="NZ_JAKKUT010000002.1"/>
</dbReference>
<evidence type="ECO:0000313" key="3">
    <source>
        <dbReference type="Proteomes" id="UP001154265"/>
    </source>
</evidence>
<reference evidence="2" key="1">
    <citation type="journal article" date="2022" name="Genome Biol. Evol.">
        <title>A New Gene Family Diagnostic for Intracellular Biomineralization of Amorphous Ca Carbonates by Cyanobacteria.</title>
        <authorList>
            <person name="Benzerara K."/>
            <person name="Duprat E."/>
            <person name="Bitard-Feildel T."/>
            <person name="Caumes G."/>
            <person name="Cassier-Chauvat C."/>
            <person name="Chauvat F."/>
            <person name="Dezi M."/>
            <person name="Diop S.I."/>
            <person name="Gaschignard G."/>
            <person name="Gorgen S."/>
            <person name="Gugger M."/>
            <person name="Lopez-Garcia P."/>
            <person name="Millet M."/>
            <person name="Skouri-Panet F."/>
            <person name="Moreira D."/>
            <person name="Callebaut I."/>
        </authorList>
    </citation>
    <scope>NUCLEOTIDE SEQUENCE</scope>
    <source>
        <strain evidence="2">G9</strain>
    </source>
</reference>
<reference evidence="2" key="2">
    <citation type="submission" date="2022-01" db="EMBL/GenBank/DDBJ databases">
        <authorList>
            <person name="Zivanovic Y."/>
            <person name="Moreira D."/>
            <person name="Lopez-Garcia P."/>
        </authorList>
    </citation>
    <scope>NUCLEOTIDE SEQUENCE</scope>
    <source>
        <strain evidence="2">G9</strain>
    </source>
</reference>
<feature type="region of interest" description="Disordered" evidence="1">
    <location>
        <begin position="223"/>
        <end position="257"/>
    </location>
</feature>
<evidence type="ECO:0000313" key="2">
    <source>
        <dbReference type="EMBL" id="MDG2990679.1"/>
    </source>
</evidence>